<protein>
    <recommendedName>
        <fullName evidence="2">Terpene synthase</fullName>
        <ecNumber evidence="2">4.2.3.-</ecNumber>
    </recommendedName>
</protein>
<dbReference type="Pfam" id="PF19086">
    <property type="entry name" value="Terpene_syn_C_2"/>
    <property type="match status" value="2"/>
</dbReference>
<dbReference type="SUPFAM" id="SSF48576">
    <property type="entry name" value="Terpenoid synthases"/>
    <property type="match status" value="2"/>
</dbReference>
<comment type="cofactor">
    <cofactor evidence="2">
        <name>Mg(2+)</name>
        <dbReference type="ChEBI" id="CHEBI:18420"/>
    </cofactor>
</comment>
<keyword evidence="4" id="KW-1185">Reference proteome</keyword>
<comment type="similarity">
    <text evidence="2">Belongs to the terpene synthase family.</text>
</comment>
<name>A0A2Z4IW49_9ACTN</name>
<dbReference type="InterPro" id="IPR008949">
    <property type="entry name" value="Isoprenoid_synthase_dom_sf"/>
</dbReference>
<reference evidence="3 4" key="1">
    <citation type="journal article" date="2019" name="Int. J. Syst. Evol. Microbiol.">
        <title>Streptomyces cadmiisoli sp. nov., a novel actinomycete isolated from cadmium-contaminated soil.</title>
        <authorList>
            <person name="Li K."/>
            <person name="Tang X."/>
            <person name="Zhao J."/>
            <person name="Guo Y."/>
            <person name="Tang Y."/>
            <person name="Gao J."/>
        </authorList>
    </citation>
    <scope>NUCLEOTIDE SEQUENCE [LARGE SCALE GENOMIC DNA]</scope>
    <source>
        <strain evidence="3 4">ZFG47</strain>
    </source>
</reference>
<proteinExistence type="inferred from homology"/>
<dbReference type="PANTHER" id="PTHR35201">
    <property type="entry name" value="TERPENE SYNTHASE"/>
    <property type="match status" value="1"/>
</dbReference>
<dbReference type="RefSeq" id="WP_112438583.1">
    <property type="nucleotide sequence ID" value="NZ_CP030073.1"/>
</dbReference>
<accession>A0A2Z4IW49</accession>
<dbReference type="GO" id="GO:0046872">
    <property type="term" value="F:metal ion binding"/>
    <property type="evidence" value="ECO:0007669"/>
    <property type="project" value="UniProtKB-KW"/>
</dbReference>
<sequence length="721" mass="80590">MTQQPFELPHFYMPYPARLNPHLDRARAHSTQWARDMGMLEGSGIWEQADLDAHDYGLLCAYTHPDCDAEALSLITDWYVWVFFFDDHFLEIFKRSQDRAGGKAYLDRLPLFMPLDLSADVPEPENPVEAGLADLWARTVPSMSADWRRRFAIATEHLLNESLWELSNINEGRIANPVEYIEMRRKVGGAPWSAGLVEYATAEVPASVAGARPLRVLMETFSDAVHLRNDLFSYQREVEDEGELSNGVLVLETFFGCTTQEAAEAVNDVLTSRLHQFEHTALTEVPALALEKGLTPADVAAIAAYTKGLQDWQSGGHEWHMRSSRYMNDNAVSASPWSGITGLGTSGVDVRSLLAAAGGERLRAYTHVPFQKVGPSLIPDIRMPYQVRLHPGLDGARQRLLDWSHRMGILQEGVWDEDKLHANDLPLCSAGLDPDGTEEALDLSAGWLAWGTYGDDYYPLVFGHRRDLAAARLCTERLSACMPVDGGEPPVPANAMERGLTDLWRRTTVTMDQEARRRLKASVDVMTESWLWELGNQIQNRVPDPVDYLEMRRATFGSDLTLSLCRMGHGPGIPAEVYRSGPVRSLENAAMDFACLVNDVFSYQKEIEYEGEIHNAVLVVQHFFGTDYPTALGIVGDLLNQRMEQFEHVAATELPVVCADFRLTGEARTSLDGYVTALQNWMAGIVNWHRGVDRYKSHHLARRTHGFLPDRASAAVPALLS</sequence>
<dbReference type="SFLD" id="SFLDS00005">
    <property type="entry name" value="Isoprenoid_Synthase_Type_I"/>
    <property type="match status" value="2"/>
</dbReference>
<dbReference type="Proteomes" id="UP000249616">
    <property type="component" value="Chromosome"/>
</dbReference>
<dbReference type="EC" id="4.2.3.-" evidence="2"/>
<evidence type="ECO:0000256" key="1">
    <source>
        <dbReference type="ARBA" id="ARBA00023239"/>
    </source>
</evidence>
<organism evidence="3 4">
    <name type="scientific">Streptomyces cadmiisoli</name>
    <dbReference type="NCBI Taxonomy" id="2184053"/>
    <lineage>
        <taxon>Bacteria</taxon>
        <taxon>Bacillati</taxon>
        <taxon>Actinomycetota</taxon>
        <taxon>Actinomycetes</taxon>
        <taxon>Kitasatosporales</taxon>
        <taxon>Streptomycetaceae</taxon>
        <taxon>Streptomyces</taxon>
        <taxon>Streptomyces aurantiacus group</taxon>
    </lineage>
</organism>
<evidence type="ECO:0000256" key="2">
    <source>
        <dbReference type="RuleBase" id="RU366034"/>
    </source>
</evidence>
<dbReference type="PANTHER" id="PTHR35201:SF4">
    <property type="entry name" value="BETA-PINACENE SYNTHASE-RELATED"/>
    <property type="match status" value="1"/>
</dbReference>
<dbReference type="KEGG" id="scad:DN051_10555"/>
<dbReference type="EMBL" id="CP030073">
    <property type="protein sequence ID" value="AWW37017.1"/>
    <property type="molecule type" value="Genomic_DNA"/>
</dbReference>
<keyword evidence="1 2" id="KW-0456">Lyase</keyword>
<dbReference type="InterPro" id="IPR034686">
    <property type="entry name" value="Terpene_cyclase-like_2"/>
</dbReference>
<dbReference type="AlphaFoldDB" id="A0A2Z4IW49"/>
<dbReference type="SFLD" id="SFLDG01020">
    <property type="entry name" value="Terpene_Cyclase_Like_2"/>
    <property type="match status" value="2"/>
</dbReference>
<dbReference type="Gene3D" id="1.10.600.10">
    <property type="entry name" value="Farnesyl Diphosphate Synthase"/>
    <property type="match status" value="2"/>
</dbReference>
<dbReference type="GO" id="GO:0010333">
    <property type="term" value="F:terpene synthase activity"/>
    <property type="evidence" value="ECO:0007669"/>
    <property type="project" value="InterPro"/>
</dbReference>
<evidence type="ECO:0000313" key="3">
    <source>
        <dbReference type="EMBL" id="AWW37017.1"/>
    </source>
</evidence>
<dbReference type="CDD" id="cd00687">
    <property type="entry name" value="Terpene_cyclase_nonplant_C1"/>
    <property type="match status" value="2"/>
</dbReference>
<evidence type="ECO:0000313" key="4">
    <source>
        <dbReference type="Proteomes" id="UP000249616"/>
    </source>
</evidence>
<gene>
    <name evidence="3" type="ORF">DN051_10555</name>
</gene>
<keyword evidence="2" id="KW-0479">Metal-binding</keyword>
<keyword evidence="2" id="KW-0460">Magnesium</keyword>